<evidence type="ECO:0000313" key="3">
    <source>
        <dbReference type="Proteomes" id="UP000824091"/>
    </source>
</evidence>
<name>A0A9D1L7Z6_9FIRM</name>
<evidence type="ECO:0000313" key="2">
    <source>
        <dbReference type="EMBL" id="HIU27515.1"/>
    </source>
</evidence>
<reference evidence="2" key="2">
    <citation type="journal article" date="2021" name="PeerJ">
        <title>Extensive microbial diversity within the chicken gut microbiome revealed by metagenomics and culture.</title>
        <authorList>
            <person name="Gilroy R."/>
            <person name="Ravi A."/>
            <person name="Getino M."/>
            <person name="Pursley I."/>
            <person name="Horton D.L."/>
            <person name="Alikhan N.F."/>
            <person name="Baker D."/>
            <person name="Gharbi K."/>
            <person name="Hall N."/>
            <person name="Watson M."/>
            <person name="Adriaenssens E.M."/>
            <person name="Foster-Nyarko E."/>
            <person name="Jarju S."/>
            <person name="Secka A."/>
            <person name="Antonio M."/>
            <person name="Oren A."/>
            <person name="Chaudhuri R.R."/>
            <person name="La Ragione R."/>
            <person name="Hildebrand F."/>
            <person name="Pallen M.J."/>
        </authorList>
    </citation>
    <scope>NUCLEOTIDE SEQUENCE</scope>
    <source>
        <strain evidence="2">11300</strain>
    </source>
</reference>
<accession>A0A9D1L7Z6</accession>
<protein>
    <submittedName>
        <fullName evidence="2">Flavodoxin family protein</fullName>
    </submittedName>
</protein>
<dbReference type="SUPFAM" id="SSF52218">
    <property type="entry name" value="Flavoproteins"/>
    <property type="match status" value="1"/>
</dbReference>
<sequence length="57" mass="6133">MNTTKVIGINGSSCKDGNTAILISTVFEELHKNGIGTELIQLPEVNIDPCKMCEVRG</sequence>
<dbReference type="Pfam" id="PF03358">
    <property type="entry name" value="FMN_red"/>
    <property type="match status" value="1"/>
</dbReference>
<feature type="domain" description="NADPH-dependent FMN reductase-like" evidence="1">
    <location>
        <begin position="4"/>
        <end position="52"/>
    </location>
</feature>
<reference evidence="2" key="1">
    <citation type="submission" date="2020-10" db="EMBL/GenBank/DDBJ databases">
        <authorList>
            <person name="Gilroy R."/>
        </authorList>
    </citation>
    <scope>NUCLEOTIDE SEQUENCE</scope>
    <source>
        <strain evidence="2">11300</strain>
    </source>
</reference>
<proteinExistence type="predicted"/>
<dbReference type="GO" id="GO:0016491">
    <property type="term" value="F:oxidoreductase activity"/>
    <property type="evidence" value="ECO:0007669"/>
    <property type="project" value="InterPro"/>
</dbReference>
<dbReference type="Gene3D" id="3.40.50.360">
    <property type="match status" value="1"/>
</dbReference>
<dbReference type="EMBL" id="DVMO01000057">
    <property type="protein sequence ID" value="HIU27515.1"/>
    <property type="molecule type" value="Genomic_DNA"/>
</dbReference>
<evidence type="ECO:0000259" key="1">
    <source>
        <dbReference type="Pfam" id="PF03358"/>
    </source>
</evidence>
<organism evidence="2 3">
    <name type="scientific">Candidatus Fimisoma avicola</name>
    <dbReference type="NCBI Taxonomy" id="2840826"/>
    <lineage>
        <taxon>Bacteria</taxon>
        <taxon>Bacillati</taxon>
        <taxon>Bacillota</taxon>
        <taxon>Clostridia</taxon>
        <taxon>Eubacteriales</taxon>
        <taxon>Candidatus Fimisoma</taxon>
    </lineage>
</organism>
<dbReference type="InterPro" id="IPR005025">
    <property type="entry name" value="FMN_Rdtase-like_dom"/>
</dbReference>
<comment type="caution">
    <text evidence="2">The sequence shown here is derived from an EMBL/GenBank/DDBJ whole genome shotgun (WGS) entry which is preliminary data.</text>
</comment>
<gene>
    <name evidence="2" type="ORF">IAD16_03895</name>
</gene>
<dbReference type="InterPro" id="IPR029039">
    <property type="entry name" value="Flavoprotein-like_sf"/>
</dbReference>
<dbReference type="Proteomes" id="UP000824091">
    <property type="component" value="Unassembled WGS sequence"/>
</dbReference>
<dbReference type="AlphaFoldDB" id="A0A9D1L7Z6"/>